<evidence type="ECO:0000256" key="7">
    <source>
        <dbReference type="SAM" id="MobiDB-lite"/>
    </source>
</evidence>
<dbReference type="GO" id="GO:0016746">
    <property type="term" value="F:acyltransferase activity"/>
    <property type="evidence" value="ECO:0007669"/>
    <property type="project" value="UniProtKB-KW"/>
</dbReference>
<dbReference type="AlphaFoldDB" id="A0A248VYD3"/>
<evidence type="ECO:0000256" key="1">
    <source>
        <dbReference type="ARBA" id="ARBA00004533"/>
    </source>
</evidence>
<keyword evidence="8" id="KW-0614">Plasmid</keyword>
<organism evidence="8 9">
    <name type="scientific">Paraburkholderia aromaticivorans</name>
    <dbReference type="NCBI Taxonomy" id="2026199"/>
    <lineage>
        <taxon>Bacteria</taxon>
        <taxon>Pseudomonadati</taxon>
        <taxon>Pseudomonadota</taxon>
        <taxon>Betaproteobacteria</taxon>
        <taxon>Burkholderiales</taxon>
        <taxon>Burkholderiaceae</taxon>
        <taxon>Paraburkholderia</taxon>
    </lineage>
</organism>
<evidence type="ECO:0008006" key="10">
    <source>
        <dbReference type="Google" id="ProtNLM"/>
    </source>
</evidence>
<dbReference type="GO" id="GO:0005886">
    <property type="term" value="C:plasma membrane"/>
    <property type="evidence" value="ECO:0007669"/>
    <property type="project" value="UniProtKB-SubCell"/>
</dbReference>
<evidence type="ECO:0000256" key="2">
    <source>
        <dbReference type="ARBA" id="ARBA00022475"/>
    </source>
</evidence>
<keyword evidence="6" id="KW-0012">Acyltransferase</keyword>
<keyword evidence="2" id="KW-1003">Cell membrane</keyword>
<feature type="region of interest" description="Disordered" evidence="7">
    <location>
        <begin position="1"/>
        <end position="41"/>
    </location>
</feature>
<comment type="subcellular location">
    <subcellularLocation>
        <location evidence="1">Cell inner membrane</location>
    </subcellularLocation>
</comment>
<evidence type="ECO:0000256" key="3">
    <source>
        <dbReference type="ARBA" id="ARBA00022519"/>
    </source>
</evidence>
<dbReference type="InterPro" id="IPR004960">
    <property type="entry name" value="LipA_acyltrans"/>
</dbReference>
<proteinExistence type="predicted"/>
<sequence>MSPGPLLIAARTRDGPRLASRSVARCSRQPSPRRPRDEFHRLTLNSTRRRTYSSARRNRLARLGRARVVPFVTEVLPEGYKMIFEPLKDFTSGDDATDATRMNAFLEQEIERLPDQYYWVDRLFKNLPADVAAVY</sequence>
<reference evidence="8 9" key="1">
    <citation type="submission" date="2017-08" db="EMBL/GenBank/DDBJ databases">
        <title>Identification and genetic characteristics of simultaneous BTEX- and naphthalene-degrading Paraburkholderia sp. BN5 isolated from petroleum-contaminated soil.</title>
        <authorList>
            <person name="Lee Y."/>
            <person name="Jeon C.O."/>
        </authorList>
    </citation>
    <scope>NUCLEOTIDE SEQUENCE [LARGE SCALE GENOMIC DNA]</scope>
    <source>
        <strain evidence="8 9">BN5</strain>
        <plasmid evidence="8 9">pBN2</plasmid>
    </source>
</reference>
<name>A0A248VYD3_9BURK</name>
<keyword evidence="4" id="KW-0808">Transferase</keyword>
<gene>
    <name evidence="8" type="ORF">CJU94_38465</name>
</gene>
<dbReference type="KEGG" id="parb:CJU94_38465"/>
<evidence type="ECO:0000313" key="9">
    <source>
        <dbReference type="Proteomes" id="UP000215158"/>
    </source>
</evidence>
<keyword evidence="9" id="KW-1185">Reference proteome</keyword>
<dbReference type="Proteomes" id="UP000215158">
    <property type="component" value="Plasmid pBN2"/>
</dbReference>
<dbReference type="Pfam" id="PF03279">
    <property type="entry name" value="Lip_A_acyltrans"/>
    <property type="match status" value="1"/>
</dbReference>
<protein>
    <recommendedName>
        <fullName evidence="10">Lipid A biosynthesis acyltransferase</fullName>
    </recommendedName>
</protein>
<geneLocation type="plasmid" evidence="8 9">
    <name>pBN2</name>
</geneLocation>
<dbReference type="EMBL" id="CP022992">
    <property type="protein sequence ID" value="ASW04018.1"/>
    <property type="molecule type" value="Genomic_DNA"/>
</dbReference>
<accession>A0A248VYD3</accession>
<dbReference type="OrthoDB" id="9803456at2"/>
<evidence type="ECO:0000256" key="5">
    <source>
        <dbReference type="ARBA" id="ARBA00023136"/>
    </source>
</evidence>
<evidence type="ECO:0000256" key="6">
    <source>
        <dbReference type="ARBA" id="ARBA00023315"/>
    </source>
</evidence>
<keyword evidence="5" id="KW-0472">Membrane</keyword>
<keyword evidence="3" id="KW-0997">Cell inner membrane</keyword>
<dbReference type="GO" id="GO:0009247">
    <property type="term" value="P:glycolipid biosynthetic process"/>
    <property type="evidence" value="ECO:0007669"/>
    <property type="project" value="UniProtKB-ARBA"/>
</dbReference>
<evidence type="ECO:0000256" key="4">
    <source>
        <dbReference type="ARBA" id="ARBA00022679"/>
    </source>
</evidence>
<evidence type="ECO:0000313" key="8">
    <source>
        <dbReference type="EMBL" id="ASW04018.1"/>
    </source>
</evidence>